<reference evidence="6" key="3">
    <citation type="submission" date="2019-12" db="UniProtKB">
        <authorList>
            <consortium name="WormBaseParasite"/>
        </authorList>
    </citation>
    <scope>IDENTIFICATION</scope>
</reference>
<dbReference type="InterPro" id="IPR039164">
    <property type="entry name" value="UBR1-like"/>
</dbReference>
<proteinExistence type="inferred from homology"/>
<dbReference type="CTD" id="6096288"/>
<evidence type="ECO:0000256" key="2">
    <source>
        <dbReference type="SAM" id="MobiDB-lite"/>
    </source>
</evidence>
<dbReference type="PANTHER" id="PTHR21497:SF24">
    <property type="entry name" value="E3 UBIQUITIN-PROTEIN LIGASE UBR1"/>
    <property type="match status" value="1"/>
</dbReference>
<keyword evidence="1" id="KW-0479">Metal-binding</keyword>
<feature type="domain" description="E3 ubiquitin-protein ligase UBR-like C-terminal" evidence="3">
    <location>
        <begin position="562"/>
        <end position="713"/>
    </location>
</feature>
<gene>
    <name evidence="4 6" type="primary">Bm818</name>
    <name evidence="4" type="ORF">BM_BM818</name>
</gene>
<keyword evidence="1" id="KW-0862">Zinc</keyword>
<dbReference type="GO" id="GO:0071596">
    <property type="term" value="P:ubiquitin-dependent protein catabolic process via the N-end rule pathway"/>
    <property type="evidence" value="ECO:0007669"/>
    <property type="project" value="UniProtKB-UniRule"/>
</dbReference>
<comment type="function">
    <text evidence="1">Ubiquitin ligase protein which is a component of the N-end rule pathway. Recognizes and binds to proteins bearing specific N-terminal residues that are destabilizing according to the N-end rule, leading to their ubiquitination and subsequent degradation.</text>
</comment>
<dbReference type="EC" id="2.3.2.27" evidence="1"/>
<keyword evidence="1" id="KW-0833">Ubl conjugation pathway</keyword>
<reference evidence="4" key="2">
    <citation type="submission" date="2019-04" db="EMBL/GenBank/DDBJ databases">
        <authorList>
            <person name="Howe K."/>
            <person name="Paulini M."/>
            <person name="Williams G."/>
        </authorList>
    </citation>
    <scope>NUCLEOTIDE SEQUENCE [LARGE SCALE GENOMIC DNA]</scope>
    <source>
        <strain evidence="4">FR3</strain>
    </source>
</reference>
<name>A0A4E9FIZ1_BRUMA</name>
<feature type="region of interest" description="Disordered" evidence="2">
    <location>
        <begin position="1"/>
        <end position="104"/>
    </location>
</feature>
<dbReference type="Proteomes" id="UP000006672">
    <property type="component" value="Unassembled WGS sequence"/>
</dbReference>
<reference evidence="5" key="1">
    <citation type="journal article" date="2007" name="Science">
        <title>Draft genome of the filarial nematode parasite Brugia malayi.</title>
        <authorList>
            <person name="Ghedin E."/>
            <person name="Wang S."/>
            <person name="Spiro D."/>
            <person name="Caler E."/>
            <person name="Zhao Q."/>
            <person name="Crabtree J."/>
            <person name="Allen J.E."/>
            <person name="Delcher A.L."/>
            <person name="Guiliano D.B."/>
            <person name="Miranda-Saavedra D."/>
            <person name="Angiuoli S.V."/>
            <person name="Creasy T."/>
            <person name="Amedeo P."/>
            <person name="Haas B."/>
            <person name="El-Sayed N.M."/>
            <person name="Wortman J.R."/>
            <person name="Feldblyum T."/>
            <person name="Tallon L."/>
            <person name="Schatz M."/>
            <person name="Shumway M."/>
            <person name="Koo H."/>
            <person name="Salzberg S.L."/>
            <person name="Schobel S."/>
            <person name="Pertea M."/>
            <person name="Pop M."/>
            <person name="White O."/>
            <person name="Barton G.J."/>
            <person name="Carlow C.K."/>
            <person name="Crawford M.J."/>
            <person name="Daub J."/>
            <person name="Dimmic M.W."/>
            <person name="Estes C.F."/>
            <person name="Foster J.M."/>
            <person name="Ganatra M."/>
            <person name="Gregory W.F."/>
            <person name="Johnson N.M."/>
            <person name="Jin J."/>
            <person name="Komuniecki R."/>
            <person name="Korf I."/>
            <person name="Kumar S."/>
            <person name="Laney S."/>
            <person name="Li B.W."/>
            <person name="Li W."/>
            <person name="Lindblom T.H."/>
            <person name="Lustigman S."/>
            <person name="Ma D."/>
            <person name="Maina C.V."/>
            <person name="Martin D.M."/>
            <person name="McCarter J.P."/>
            <person name="McReynolds L."/>
            <person name="Mitreva M."/>
            <person name="Nutman T.B."/>
            <person name="Parkinson J."/>
            <person name="Peregrin-Alvarez J.M."/>
            <person name="Poole C."/>
            <person name="Ren Q."/>
            <person name="Saunders L."/>
            <person name="Sluder A.E."/>
            <person name="Smith K."/>
            <person name="Stanke M."/>
            <person name="Unnasch T.R."/>
            <person name="Ware J."/>
            <person name="Wei A.D."/>
            <person name="Weil G."/>
            <person name="Williams D.J."/>
            <person name="Zhang Y."/>
            <person name="Williams S.A."/>
            <person name="Fraser-Liggett C."/>
            <person name="Slatko B."/>
            <person name="Blaxter M.L."/>
            <person name="Scott A.L."/>
        </authorList>
    </citation>
    <scope>NUCLEOTIDE SEQUENCE</scope>
    <source>
        <strain evidence="5">FR3</strain>
    </source>
</reference>
<dbReference type="RefSeq" id="XP_042935217.1">
    <property type="nucleotide sequence ID" value="XM_043079283.1"/>
</dbReference>
<evidence type="ECO:0000259" key="3">
    <source>
        <dbReference type="Pfam" id="PF18995"/>
    </source>
</evidence>
<dbReference type="GO" id="GO:0005737">
    <property type="term" value="C:cytoplasm"/>
    <property type="evidence" value="ECO:0007669"/>
    <property type="project" value="TreeGrafter"/>
</dbReference>
<evidence type="ECO:0000313" key="4">
    <source>
        <dbReference type="EMBL" id="VIO94810.1"/>
    </source>
</evidence>
<organism evidence="4">
    <name type="scientific">Brugia malayi</name>
    <name type="common">Filarial nematode worm</name>
    <dbReference type="NCBI Taxonomy" id="6279"/>
    <lineage>
        <taxon>Eukaryota</taxon>
        <taxon>Metazoa</taxon>
        <taxon>Ecdysozoa</taxon>
        <taxon>Nematoda</taxon>
        <taxon>Chromadorea</taxon>
        <taxon>Rhabditida</taxon>
        <taxon>Spirurina</taxon>
        <taxon>Spiruromorpha</taxon>
        <taxon>Filarioidea</taxon>
        <taxon>Onchocercidae</taxon>
        <taxon>Brugia</taxon>
    </lineage>
</organism>
<keyword evidence="1" id="KW-0808">Transferase</keyword>
<dbReference type="KEGG" id="bmy:BM_BM818"/>
<dbReference type="Pfam" id="PF18995">
    <property type="entry name" value="PRT6_C"/>
    <property type="match status" value="1"/>
</dbReference>
<accession>A0A4E9FIZ1</accession>
<dbReference type="GO" id="GO:0000151">
    <property type="term" value="C:ubiquitin ligase complex"/>
    <property type="evidence" value="ECO:0007669"/>
    <property type="project" value="TreeGrafter"/>
</dbReference>
<dbReference type="InterPro" id="IPR044046">
    <property type="entry name" value="E3_ligase_UBR-like_C"/>
</dbReference>
<dbReference type="OrthoDB" id="15304at2759"/>
<dbReference type="GeneID" id="6096288"/>
<sequence>MESAEEMIESTEEAMESAEEMTESTEEAMESAEEESGSVEGAGGGSMEISGSAEEEGGSMEASLPGPAEIESRSEARIGVSAERASRSEVRMPGSAGRRSRSTRSVSISARVLPSIPSEYLCSICNNITLNSSMYPIGLLCRVTVNYAIERSLSADYSLSPNDYSSLMDMNGKAGICVTEMMKQKFEFALWRYLTVVSPKYANLVYVPSGIDVKTCGHYAHFKCFRNYIGPLYRDPYSLTIPLLWSVKLPCPACYEIAHCLLPIIPKRRFQRKRLHMLNDDTSKVLLTTTIDNLICSGADQISEEWTDNWRDRHCDDGMRIQPSVIGIVKGKCERNILSSELNFSQLPNAELPTKFVIYGGRYYSDAIDLEFAKYEWKELTFGFDPTASDESIQSDSNFMESLESNLITEASRTEQENMNMPMVLFDLKTTLIRLSIYIITSDCSVINEKRVMLRFIYQMILAAVMIRTAILSVIRMPLPQALSVLNLTSSDNVEFDYEEAMRYACTDLSRLTAQLWHECDILVYNNGYHIGHETFMNIYKQLTGQNDFHFSPQLIPEVRIDKWTKEVMQWINDEYFHMRLCMEPLIWRRFTLIKPSQNYCEIFLLSCFQQCRLCARKSTHQYLCLLCGRLLNLDRICYDISKCLSFHANECGNSAACFLSISNRLILIVLGQLGAFWGHLYLDANGHEVDDLTSSVPLYLSEEQFRKLIEDWILQSFQIVFRDLTELIVD</sequence>
<feature type="compositionally biased region" description="Acidic residues" evidence="2">
    <location>
        <begin position="1"/>
        <end position="37"/>
    </location>
</feature>
<dbReference type="UniPathway" id="UPA00143"/>
<evidence type="ECO:0000313" key="5">
    <source>
        <dbReference type="Proteomes" id="UP000006672"/>
    </source>
</evidence>
<comment type="similarity">
    <text evidence="1">Belongs to the E3 ubiquitin-protein ligase UBR1-like family.</text>
</comment>
<dbReference type="GO" id="GO:0061630">
    <property type="term" value="F:ubiquitin protein ligase activity"/>
    <property type="evidence" value="ECO:0007669"/>
    <property type="project" value="UniProtKB-UniRule"/>
</dbReference>
<comment type="catalytic activity">
    <reaction evidence="1">
        <text>S-ubiquitinyl-[E2 ubiquitin-conjugating enzyme]-L-cysteine + [acceptor protein]-L-lysine = [E2 ubiquitin-conjugating enzyme]-L-cysteine + N(6)-ubiquitinyl-[acceptor protein]-L-lysine.</text>
        <dbReference type="EC" id="2.3.2.27"/>
    </reaction>
</comment>
<evidence type="ECO:0000313" key="6">
    <source>
        <dbReference type="WBParaSite" id="Bm818a.1"/>
    </source>
</evidence>
<dbReference type="EMBL" id="CAAKNF010000193">
    <property type="protein sequence ID" value="VIO94810.1"/>
    <property type="molecule type" value="Genomic_DNA"/>
</dbReference>
<dbReference type="GO" id="GO:0016567">
    <property type="term" value="P:protein ubiquitination"/>
    <property type="evidence" value="ECO:0007669"/>
    <property type="project" value="UniProtKB-UniRule"/>
</dbReference>
<protein>
    <recommendedName>
        <fullName evidence="1">E3 ubiquitin-protein ligase</fullName>
        <ecNumber evidence="1">2.3.2.27</ecNumber>
    </recommendedName>
</protein>
<evidence type="ECO:0000256" key="1">
    <source>
        <dbReference type="RuleBase" id="RU366018"/>
    </source>
</evidence>
<dbReference type="PANTHER" id="PTHR21497">
    <property type="entry name" value="UBIQUITIN LIGASE E3 ALPHA-RELATED"/>
    <property type="match status" value="1"/>
</dbReference>
<accession>A0A5S6PWD0</accession>
<keyword evidence="1" id="KW-0863">Zinc-finger</keyword>
<dbReference type="GO" id="GO:0008270">
    <property type="term" value="F:zinc ion binding"/>
    <property type="evidence" value="ECO:0007669"/>
    <property type="project" value="UniProtKB-UniRule"/>
</dbReference>
<comment type="pathway">
    <text evidence="1">Protein modification; protein ubiquitination.</text>
</comment>
<dbReference type="WBParaSite" id="Bm818a.1">
    <property type="protein sequence ID" value="Bm818a.1"/>
    <property type="gene ID" value="WBGene00221079"/>
</dbReference>
<keyword evidence="5" id="KW-1185">Reference proteome</keyword>
<dbReference type="AlphaFoldDB" id="A0A4E9FIZ1"/>